<dbReference type="InterPro" id="IPR007085">
    <property type="entry name" value="DNA/pantothenate-metab_flavo_C"/>
</dbReference>
<keyword evidence="3 4" id="KW-0285">Flavoprotein</keyword>
<keyword evidence="1 3" id="KW-0210">Decarboxylase</keyword>
<dbReference type="InterPro" id="IPR036551">
    <property type="entry name" value="Flavin_trans-like"/>
</dbReference>
<evidence type="ECO:0000313" key="8">
    <source>
        <dbReference type="Proteomes" id="UP000283644"/>
    </source>
</evidence>
<dbReference type="Gene3D" id="3.40.50.1950">
    <property type="entry name" value="Flavin prenyltransferase-like"/>
    <property type="match status" value="1"/>
</dbReference>
<comment type="function">
    <text evidence="4">Catalyzes two steps in the biosynthesis of coenzyme A. In the first step cysteine is conjugated to 4'-phosphopantothenate to form 4-phosphopantothenoylcysteine, in the latter compound is decarboxylated to form 4'-phosphopantotheine.</text>
</comment>
<feature type="binding site" evidence="3">
    <location>
        <position position="301"/>
    </location>
    <ligand>
        <name>CTP</name>
        <dbReference type="ChEBI" id="CHEBI:37563"/>
    </ligand>
</feature>
<proteinExistence type="inferred from homology"/>
<evidence type="ECO:0000256" key="4">
    <source>
        <dbReference type="RuleBase" id="RU364078"/>
    </source>
</evidence>
<sequence length="419" mass="43074">MPRQRVVLGVSGGIAAYKACELLRRFTESGGGADFEVTVVPTAAALEFVGAPTWAALSGKPVATDVWTAVHEVPHVRIGQEADLVVVAPATADLLAKAAHGLADDLLTNTLLTARCPVVMAPAMHTEMWEHAATAANVATLRSRGVLVIEPAEGRLTGADTGKGRLPEPEEIFELCRDLLERASTGATTQSAVGDLDLAGRHVVVSAGGTREKLDPVRFLGNRSSGRQGYALARAAAARGAEVTLVAANVTLPDPAGVKVVRVESTAELRDAVLTAAAGADAVVMAAAPADFRPVHRSDTKIKKSDDGSAPVISLEQNPDILKELSAHRPGAHTVVVGFAAETGDASGSVLDLARAKLARKGCDLLVVNDVGGGAVFGSDDNEAVILAADGTAVDVPRGSKGALAHVIWDQVSARLAPA</sequence>
<keyword evidence="3" id="KW-0460">Magnesium</keyword>
<dbReference type="InterPro" id="IPR003382">
    <property type="entry name" value="Flavoprotein"/>
</dbReference>
<dbReference type="Pfam" id="PF04127">
    <property type="entry name" value="DFP"/>
    <property type="match status" value="1"/>
</dbReference>
<evidence type="ECO:0000256" key="1">
    <source>
        <dbReference type="ARBA" id="ARBA00022793"/>
    </source>
</evidence>
<dbReference type="InterPro" id="IPR035929">
    <property type="entry name" value="CoaB-like_sf"/>
</dbReference>
<dbReference type="EMBL" id="QXGH01000033">
    <property type="protein sequence ID" value="RHW24362.1"/>
    <property type="molecule type" value="Genomic_DNA"/>
</dbReference>
<keyword evidence="8" id="KW-1185">Reference proteome</keyword>
<dbReference type="NCBIfam" id="TIGR00521">
    <property type="entry name" value="coaBC_dfp"/>
    <property type="match status" value="1"/>
</dbReference>
<protein>
    <recommendedName>
        <fullName evidence="3">Coenzyme A biosynthesis bifunctional protein CoaBC</fullName>
    </recommendedName>
    <alternativeName>
        <fullName evidence="3">DNA/pantothenate metabolism flavoprotein</fullName>
    </alternativeName>
    <alternativeName>
        <fullName evidence="3">Phosphopantothenoylcysteine synthetase/decarboxylase</fullName>
        <shortName evidence="3">PPCS-PPCDC</shortName>
    </alternativeName>
    <domain>
        <recommendedName>
            <fullName evidence="3">Phosphopantothenoylcysteine decarboxylase</fullName>
            <shortName evidence="3">PPC decarboxylase</shortName>
            <shortName evidence="3">PPC-DC</shortName>
            <ecNumber evidence="3">4.1.1.36</ecNumber>
        </recommendedName>
        <alternativeName>
            <fullName evidence="3">CoaC</fullName>
        </alternativeName>
    </domain>
    <domain>
        <recommendedName>
            <fullName evidence="3">Phosphopantothenate--cysteine ligase</fullName>
            <ecNumber evidence="3">6.3.2.5</ecNumber>
        </recommendedName>
        <alternativeName>
            <fullName evidence="3">CoaB</fullName>
        </alternativeName>
        <alternativeName>
            <fullName evidence="3">Phosphopantothenoylcysteine synthetase</fullName>
            <shortName evidence="3">PPC synthetase</shortName>
            <shortName evidence="3">PPC-S</shortName>
        </alternativeName>
    </domain>
</protein>
<dbReference type="GO" id="GO:0004633">
    <property type="term" value="F:phosphopantothenoylcysteine decarboxylase activity"/>
    <property type="evidence" value="ECO:0007669"/>
    <property type="project" value="UniProtKB-UniRule"/>
</dbReference>
<evidence type="ECO:0000259" key="6">
    <source>
        <dbReference type="Pfam" id="PF04127"/>
    </source>
</evidence>
<keyword evidence="2 3" id="KW-0456">Lyase</keyword>
<feature type="region of interest" description="Phosphopantothenoylcysteine decarboxylase" evidence="3">
    <location>
        <begin position="1"/>
        <end position="202"/>
    </location>
</feature>
<dbReference type="EC" id="4.1.1.36" evidence="3"/>
<dbReference type="OrthoDB" id="9802554at2"/>
<comment type="cofactor">
    <cofactor evidence="3">
        <name>FMN</name>
        <dbReference type="ChEBI" id="CHEBI:58210"/>
    </cofactor>
    <text evidence="3">Binds 1 FMN per subunit.</text>
</comment>
<dbReference type="PANTHER" id="PTHR14359:SF6">
    <property type="entry name" value="PHOSPHOPANTOTHENOYLCYSTEINE DECARBOXYLASE"/>
    <property type="match status" value="1"/>
</dbReference>
<keyword evidence="3 4" id="KW-0436">Ligase</keyword>
<keyword evidence="3" id="KW-0511">Multifunctional enzyme</keyword>
<evidence type="ECO:0000313" key="7">
    <source>
        <dbReference type="EMBL" id="RHW24362.1"/>
    </source>
</evidence>
<evidence type="ECO:0000256" key="2">
    <source>
        <dbReference type="ARBA" id="ARBA00023239"/>
    </source>
</evidence>
<comment type="function">
    <text evidence="3">Catalyzes two sequential steps in the biosynthesis of coenzyme A. In the first step cysteine is conjugated to 4'-phosphopantothenate to form 4-phosphopantothenoylcysteine. In the second step the latter compound is decarboxylated to form 4'-phosphopantotheine.</text>
</comment>
<comment type="caution">
    <text evidence="3">Lacks conserved residue(s) required for the propagation of feature annotation.</text>
</comment>
<evidence type="ECO:0000259" key="5">
    <source>
        <dbReference type="Pfam" id="PF02441"/>
    </source>
</evidence>
<dbReference type="InterPro" id="IPR005252">
    <property type="entry name" value="CoaBC"/>
</dbReference>
<organism evidence="7 8">
    <name type="scientific">Nocardioides immobilis</name>
    <dbReference type="NCBI Taxonomy" id="2049295"/>
    <lineage>
        <taxon>Bacteria</taxon>
        <taxon>Bacillati</taxon>
        <taxon>Actinomycetota</taxon>
        <taxon>Actinomycetes</taxon>
        <taxon>Propionibacteriales</taxon>
        <taxon>Nocardioidaceae</taxon>
        <taxon>Nocardioides</taxon>
    </lineage>
</organism>
<name>A0A417XVB2_9ACTN</name>
<feature type="binding site" evidence="3">
    <location>
        <begin position="319"/>
        <end position="322"/>
    </location>
    <ligand>
        <name>CTP</name>
        <dbReference type="ChEBI" id="CHEBI:37563"/>
    </ligand>
</feature>
<accession>A0A417XVB2</accession>
<feature type="binding site" evidence="3">
    <location>
        <position position="357"/>
    </location>
    <ligand>
        <name>CTP</name>
        <dbReference type="ChEBI" id="CHEBI:37563"/>
    </ligand>
</feature>
<keyword evidence="3 4" id="KW-0288">FMN</keyword>
<comment type="catalytic activity">
    <reaction evidence="3 4">
        <text>N-[(R)-4-phosphopantothenoyl]-L-cysteine + H(+) = (R)-4'-phosphopantetheine + CO2</text>
        <dbReference type="Rhea" id="RHEA:16793"/>
        <dbReference type="ChEBI" id="CHEBI:15378"/>
        <dbReference type="ChEBI" id="CHEBI:16526"/>
        <dbReference type="ChEBI" id="CHEBI:59458"/>
        <dbReference type="ChEBI" id="CHEBI:61723"/>
        <dbReference type="EC" id="4.1.1.36"/>
    </reaction>
</comment>
<comment type="cofactor">
    <cofactor evidence="3">
        <name>Mg(2+)</name>
        <dbReference type="ChEBI" id="CHEBI:18420"/>
    </cofactor>
</comment>
<comment type="caution">
    <text evidence="7">The sequence shown here is derived from an EMBL/GenBank/DDBJ whole genome shotgun (WGS) entry which is preliminary data.</text>
</comment>
<dbReference type="AlphaFoldDB" id="A0A417XVB2"/>
<dbReference type="UniPathway" id="UPA00241">
    <property type="reaction ID" value="UER00353"/>
</dbReference>
<dbReference type="Proteomes" id="UP000283644">
    <property type="component" value="Unassembled WGS sequence"/>
</dbReference>
<feature type="domain" description="DNA/pantothenate metabolism flavoprotein C-terminal" evidence="6">
    <location>
        <begin position="198"/>
        <end position="413"/>
    </location>
</feature>
<dbReference type="GO" id="GO:0015937">
    <property type="term" value="P:coenzyme A biosynthetic process"/>
    <property type="evidence" value="ECO:0007669"/>
    <property type="project" value="UniProtKB-UniRule"/>
</dbReference>
<feature type="region of interest" description="Phosphopantothenate--cysteine ligase" evidence="3">
    <location>
        <begin position="203"/>
        <end position="419"/>
    </location>
</feature>
<reference evidence="7 8" key="1">
    <citation type="submission" date="2018-09" db="EMBL/GenBank/DDBJ databases">
        <title>Genome sequencing of Nocardioides immobilis CCTCC AB 2017083 for comparison to Nocardioides silvaticus.</title>
        <authorList>
            <person name="Li C."/>
            <person name="Wang G."/>
        </authorList>
    </citation>
    <scope>NUCLEOTIDE SEQUENCE [LARGE SCALE GENOMIC DNA]</scope>
    <source>
        <strain evidence="7 8">CCTCC AB 2017083</strain>
    </source>
</reference>
<dbReference type="SUPFAM" id="SSF102645">
    <property type="entry name" value="CoaB-like"/>
    <property type="match status" value="1"/>
</dbReference>
<comment type="pathway">
    <text evidence="3 4">Cofactor biosynthesis; coenzyme A biosynthesis; CoA from (R)-pantothenate: step 3/5.</text>
</comment>
<feature type="binding site" evidence="3">
    <location>
        <position position="339"/>
    </location>
    <ligand>
        <name>CTP</name>
        <dbReference type="ChEBI" id="CHEBI:37563"/>
    </ligand>
</feature>
<dbReference type="EC" id="6.3.2.5" evidence="3"/>
<comment type="similarity">
    <text evidence="3 4">In the N-terminal section; belongs to the HFCD (homo-oligomeric flavin containing Cys decarboxylase) superfamily.</text>
</comment>
<keyword evidence="3" id="KW-0479">Metal-binding</keyword>
<feature type="binding site" evidence="3">
    <location>
        <position position="361"/>
    </location>
    <ligand>
        <name>CTP</name>
        <dbReference type="ChEBI" id="CHEBI:37563"/>
    </ligand>
</feature>
<dbReference type="RefSeq" id="WP_118927985.1">
    <property type="nucleotide sequence ID" value="NZ_QXGH01000033.1"/>
</dbReference>
<dbReference type="GO" id="GO:0046872">
    <property type="term" value="F:metal ion binding"/>
    <property type="evidence" value="ECO:0007669"/>
    <property type="project" value="UniProtKB-KW"/>
</dbReference>
<dbReference type="Gene3D" id="3.40.50.10300">
    <property type="entry name" value="CoaB-like"/>
    <property type="match status" value="1"/>
</dbReference>
<dbReference type="GO" id="GO:0071513">
    <property type="term" value="C:phosphopantothenoylcysteine decarboxylase complex"/>
    <property type="evidence" value="ECO:0007669"/>
    <property type="project" value="TreeGrafter"/>
</dbReference>
<feature type="binding site" evidence="3">
    <location>
        <position position="291"/>
    </location>
    <ligand>
        <name>CTP</name>
        <dbReference type="ChEBI" id="CHEBI:37563"/>
    </ligand>
</feature>
<dbReference type="GO" id="GO:0015941">
    <property type="term" value="P:pantothenate catabolic process"/>
    <property type="evidence" value="ECO:0007669"/>
    <property type="project" value="InterPro"/>
</dbReference>
<dbReference type="SUPFAM" id="SSF52507">
    <property type="entry name" value="Homo-oligomeric flavin-containing Cys decarboxylases, HFCD"/>
    <property type="match status" value="1"/>
</dbReference>
<dbReference type="HAMAP" id="MF_02225">
    <property type="entry name" value="CoaBC"/>
    <property type="match status" value="1"/>
</dbReference>
<feature type="domain" description="Flavoprotein" evidence="5">
    <location>
        <begin position="5"/>
        <end position="179"/>
    </location>
</feature>
<evidence type="ECO:0000256" key="3">
    <source>
        <dbReference type="HAMAP-Rule" id="MF_02225"/>
    </source>
</evidence>
<dbReference type="GO" id="GO:0004632">
    <property type="term" value="F:phosphopantothenate--cysteine ligase activity"/>
    <property type="evidence" value="ECO:0007669"/>
    <property type="project" value="UniProtKB-UniRule"/>
</dbReference>
<gene>
    <name evidence="3 7" type="primary">coaBC</name>
    <name evidence="7" type="ORF">D0Z08_24945</name>
</gene>
<dbReference type="Pfam" id="PF02441">
    <property type="entry name" value="Flavoprotein"/>
    <property type="match status" value="1"/>
</dbReference>
<dbReference type="GO" id="GO:0010181">
    <property type="term" value="F:FMN binding"/>
    <property type="evidence" value="ECO:0007669"/>
    <property type="project" value="UniProtKB-UniRule"/>
</dbReference>
<comment type="similarity">
    <text evidence="3 4">In the C-terminal section; belongs to the PPC synthetase family.</text>
</comment>
<dbReference type="PANTHER" id="PTHR14359">
    <property type="entry name" value="HOMO-OLIGOMERIC FLAVIN CONTAINING CYS DECARBOXYLASE FAMILY"/>
    <property type="match status" value="1"/>
</dbReference>
<comment type="catalytic activity">
    <reaction evidence="3 4">
        <text>(R)-4'-phosphopantothenate + L-cysteine + CTP = N-[(R)-4-phosphopantothenoyl]-L-cysteine + CMP + diphosphate + H(+)</text>
        <dbReference type="Rhea" id="RHEA:19397"/>
        <dbReference type="ChEBI" id="CHEBI:10986"/>
        <dbReference type="ChEBI" id="CHEBI:15378"/>
        <dbReference type="ChEBI" id="CHEBI:33019"/>
        <dbReference type="ChEBI" id="CHEBI:35235"/>
        <dbReference type="ChEBI" id="CHEBI:37563"/>
        <dbReference type="ChEBI" id="CHEBI:59458"/>
        <dbReference type="ChEBI" id="CHEBI:60377"/>
        <dbReference type="EC" id="6.3.2.5"/>
    </reaction>
</comment>
<comment type="pathway">
    <text evidence="3 4">Cofactor biosynthesis; coenzyme A biosynthesis; CoA from (R)-pantothenate: step 2/5.</text>
</comment>